<reference evidence="4" key="1">
    <citation type="submission" date="2018-06" db="EMBL/GenBank/DDBJ databases">
        <authorList>
            <person name="Zhirakovskaya E."/>
        </authorList>
    </citation>
    <scope>NUCLEOTIDE SEQUENCE</scope>
</reference>
<feature type="domain" description="Large ribosomal subunit protein uL6 alpha-beta" evidence="3">
    <location>
        <begin position="1"/>
        <end position="48"/>
    </location>
</feature>
<evidence type="ECO:0000259" key="3">
    <source>
        <dbReference type="Pfam" id="PF00347"/>
    </source>
</evidence>
<dbReference type="PROSITE" id="PS00525">
    <property type="entry name" value="RIBOSOMAL_L6_1"/>
    <property type="match status" value="1"/>
</dbReference>
<dbReference type="InterPro" id="IPR000702">
    <property type="entry name" value="Ribosomal_uL6-like"/>
</dbReference>
<accession>A0A3B0XDT3</accession>
<dbReference type="GO" id="GO:0019843">
    <property type="term" value="F:rRNA binding"/>
    <property type="evidence" value="ECO:0007669"/>
    <property type="project" value="InterPro"/>
</dbReference>
<dbReference type="GO" id="GO:0003735">
    <property type="term" value="F:structural constituent of ribosome"/>
    <property type="evidence" value="ECO:0007669"/>
    <property type="project" value="InterPro"/>
</dbReference>
<evidence type="ECO:0000313" key="4">
    <source>
        <dbReference type="EMBL" id="VAW62740.1"/>
    </source>
</evidence>
<gene>
    <name evidence="4" type="ORF">MNBD_GAMMA08-1847</name>
</gene>
<sequence>MPEGITVETPSQTEILVKGADKQKVGQVSAEIRAYRPPEPYKGKGVRYADEYVIRKEAKKK</sequence>
<dbReference type="PANTHER" id="PTHR11655:SF14">
    <property type="entry name" value="LARGE RIBOSOMAL SUBUNIT PROTEIN UL6M"/>
    <property type="match status" value="1"/>
</dbReference>
<dbReference type="PANTHER" id="PTHR11655">
    <property type="entry name" value="60S/50S RIBOSOMAL PROTEIN L6/L9"/>
    <property type="match status" value="1"/>
</dbReference>
<dbReference type="EMBL" id="UOFH01000225">
    <property type="protein sequence ID" value="VAW62740.1"/>
    <property type="molecule type" value="Genomic_DNA"/>
</dbReference>
<dbReference type="InterPro" id="IPR002358">
    <property type="entry name" value="Ribosomal_uL6_CS"/>
</dbReference>
<keyword evidence="2" id="KW-0687">Ribonucleoprotein</keyword>
<evidence type="ECO:0000256" key="1">
    <source>
        <dbReference type="ARBA" id="ARBA00022980"/>
    </source>
</evidence>
<dbReference type="Gene3D" id="3.90.930.12">
    <property type="entry name" value="Ribosomal protein L6, alpha-beta domain"/>
    <property type="match status" value="1"/>
</dbReference>
<dbReference type="GO" id="GO:0022625">
    <property type="term" value="C:cytosolic large ribosomal subunit"/>
    <property type="evidence" value="ECO:0007669"/>
    <property type="project" value="TreeGrafter"/>
</dbReference>
<organism evidence="4">
    <name type="scientific">hydrothermal vent metagenome</name>
    <dbReference type="NCBI Taxonomy" id="652676"/>
    <lineage>
        <taxon>unclassified sequences</taxon>
        <taxon>metagenomes</taxon>
        <taxon>ecological metagenomes</taxon>
    </lineage>
</organism>
<proteinExistence type="predicted"/>
<dbReference type="AlphaFoldDB" id="A0A3B0XDT3"/>
<dbReference type="GO" id="GO:0002181">
    <property type="term" value="P:cytoplasmic translation"/>
    <property type="evidence" value="ECO:0007669"/>
    <property type="project" value="TreeGrafter"/>
</dbReference>
<dbReference type="InterPro" id="IPR020040">
    <property type="entry name" value="Ribosomal_uL6_a/b-dom"/>
</dbReference>
<protein>
    <submittedName>
        <fullName evidence="4">LSU ribosomal protein L6p (L9e)</fullName>
    </submittedName>
</protein>
<dbReference type="InterPro" id="IPR036789">
    <property type="entry name" value="Ribosomal_uL6-like_a/b-dom_sf"/>
</dbReference>
<keyword evidence="1 4" id="KW-0689">Ribosomal protein</keyword>
<evidence type="ECO:0000256" key="2">
    <source>
        <dbReference type="ARBA" id="ARBA00023274"/>
    </source>
</evidence>
<dbReference type="Pfam" id="PF00347">
    <property type="entry name" value="Ribosomal_L6"/>
    <property type="match status" value="1"/>
</dbReference>
<name>A0A3B0XDT3_9ZZZZ</name>
<dbReference type="SUPFAM" id="SSF56053">
    <property type="entry name" value="Ribosomal protein L6"/>
    <property type="match status" value="1"/>
</dbReference>